<dbReference type="Proteomes" id="UP001279734">
    <property type="component" value="Unassembled WGS sequence"/>
</dbReference>
<sequence length="610" mass="69302">MAKWPLKGATKKFQVKVRAMKLQGFETEVAEEKRRIMAVEVRWKGASKPPFVYFNRKSQQYRSFSKGKCFKNGEPIEWDDEFDNLCTFSIASRDSSFNPWIVSFHVLREENEESTVKSSTIGKASVNLGELASKMEAEIERKLPIAFQLDGVAKEATLSLIVNFNEVREAHSRANSHDLLELVPKLGESGNEDNFLKRIESSRFVEGGKVKNKEIKTTKEDLVGTSNSDECGRTDSGSRSEYVRVPNGQSTESSLFTELEPLPSSETELAIVKKAGFWKWKRRRSTSKAANRKEKPLGEKIDGFPDSRQKAEESCSTDSWETKELVSRDGKTKLKAQVFFASYDQCSDKAAGESACTTIVTVIAHWLQSNRGIMPSRLEFNTLILEGSTEWRKLCDNRANTNDFPDRHFDLETIIHAELRPLSILQERSFIGFFCPEKFEFLKEAKSFDDIWNEINENIKDYTSSIYIVSWNDHFFVLKVEADAYYIIDSLGERLHEGCNQAYILKFDHSSLIYEKAEGEGVVNEGEEIICSGKECCREYMKSFLAAIPIRELQEEQEKGTVPIFPLHQRLQIEFHFSSPSSASSSSSTATTAATSPISPFFLHEDCIEL</sequence>
<dbReference type="EMBL" id="BSYO01000001">
    <property type="protein sequence ID" value="GMG99000.1"/>
    <property type="molecule type" value="Genomic_DNA"/>
</dbReference>
<dbReference type="Pfam" id="PF10358">
    <property type="entry name" value="NT-C2"/>
    <property type="match status" value="1"/>
</dbReference>
<name>A0AAD3RWU8_NEPGR</name>
<evidence type="ECO:0000259" key="2">
    <source>
        <dbReference type="PROSITE" id="PS51840"/>
    </source>
</evidence>
<dbReference type="PROSITE" id="PS51840">
    <property type="entry name" value="C2_NT"/>
    <property type="match status" value="1"/>
</dbReference>
<comment type="caution">
    <text evidence="3">The sequence shown here is derived from an EMBL/GenBank/DDBJ whole genome shotgun (WGS) entry which is preliminary data.</text>
</comment>
<feature type="compositionally biased region" description="Basic and acidic residues" evidence="1">
    <location>
        <begin position="291"/>
        <end position="313"/>
    </location>
</feature>
<evidence type="ECO:0000256" key="1">
    <source>
        <dbReference type="SAM" id="MobiDB-lite"/>
    </source>
</evidence>
<reference evidence="3" key="1">
    <citation type="submission" date="2023-05" db="EMBL/GenBank/DDBJ databases">
        <title>Nepenthes gracilis genome sequencing.</title>
        <authorList>
            <person name="Fukushima K."/>
        </authorList>
    </citation>
    <scope>NUCLEOTIDE SEQUENCE</scope>
    <source>
        <strain evidence="3">SING2019-196</strain>
    </source>
</reference>
<evidence type="ECO:0000313" key="4">
    <source>
        <dbReference type="Proteomes" id="UP001279734"/>
    </source>
</evidence>
<protein>
    <recommendedName>
        <fullName evidence="2">C2 NT-type domain-containing protein</fullName>
    </recommendedName>
</protein>
<feature type="domain" description="C2 NT-type" evidence="2">
    <location>
        <begin position="3"/>
        <end position="166"/>
    </location>
</feature>
<feature type="region of interest" description="Disordered" evidence="1">
    <location>
        <begin position="288"/>
        <end position="313"/>
    </location>
</feature>
<accession>A0AAD3RWU8</accession>
<evidence type="ECO:0000313" key="3">
    <source>
        <dbReference type="EMBL" id="GMG99000.1"/>
    </source>
</evidence>
<gene>
    <name evidence="3" type="ORF">Nepgr_000840</name>
</gene>
<dbReference type="InterPro" id="IPR019448">
    <property type="entry name" value="NT-C2"/>
</dbReference>
<keyword evidence="4" id="KW-1185">Reference proteome</keyword>
<proteinExistence type="predicted"/>
<organism evidence="3 4">
    <name type="scientific">Nepenthes gracilis</name>
    <name type="common">Slender pitcher plant</name>
    <dbReference type="NCBI Taxonomy" id="150966"/>
    <lineage>
        <taxon>Eukaryota</taxon>
        <taxon>Viridiplantae</taxon>
        <taxon>Streptophyta</taxon>
        <taxon>Embryophyta</taxon>
        <taxon>Tracheophyta</taxon>
        <taxon>Spermatophyta</taxon>
        <taxon>Magnoliopsida</taxon>
        <taxon>eudicotyledons</taxon>
        <taxon>Gunneridae</taxon>
        <taxon>Pentapetalae</taxon>
        <taxon>Caryophyllales</taxon>
        <taxon>Nepenthaceae</taxon>
        <taxon>Nepenthes</taxon>
    </lineage>
</organism>
<dbReference type="PANTHER" id="PTHR31182:SF17">
    <property type="entry name" value="EEIG1_EHBP1 PROTEIN AMINO-TERMINAL DOMAIN PROTEIN"/>
    <property type="match status" value="1"/>
</dbReference>
<dbReference type="AlphaFoldDB" id="A0AAD3RWU8"/>
<dbReference type="PANTHER" id="PTHR31182">
    <property type="entry name" value="C2 NT-TYPE DOMAIN-CONTAINING PROTEIN"/>
    <property type="match status" value="1"/>
</dbReference>